<organism evidence="1 2">
    <name type="scientific">Candidatus Nomurabacteria bacterium GW2011_GWC2_35_8</name>
    <dbReference type="NCBI Taxonomy" id="1618752"/>
    <lineage>
        <taxon>Bacteria</taxon>
        <taxon>Candidatus Nomuraibacteriota</taxon>
    </lineage>
</organism>
<protein>
    <submittedName>
        <fullName evidence="1">Uncharacterized protein</fullName>
    </submittedName>
</protein>
<comment type="caution">
    <text evidence="1">The sequence shown here is derived from an EMBL/GenBank/DDBJ whole genome shotgun (WGS) entry which is preliminary data.</text>
</comment>
<proteinExistence type="predicted"/>
<reference evidence="1 2" key="1">
    <citation type="journal article" date="2015" name="Nature">
        <title>rRNA introns, odd ribosomes, and small enigmatic genomes across a large radiation of phyla.</title>
        <authorList>
            <person name="Brown C.T."/>
            <person name="Hug L.A."/>
            <person name="Thomas B.C."/>
            <person name="Sharon I."/>
            <person name="Castelle C.J."/>
            <person name="Singh A."/>
            <person name="Wilkins M.J."/>
            <person name="Williams K.H."/>
            <person name="Banfield J.F."/>
        </authorList>
    </citation>
    <scope>NUCLEOTIDE SEQUENCE [LARGE SCALE GENOMIC DNA]</scope>
</reference>
<evidence type="ECO:0000313" key="1">
    <source>
        <dbReference type="EMBL" id="KKP89576.1"/>
    </source>
</evidence>
<accession>A0A0G0DL92</accession>
<name>A0A0G0DL92_9BACT</name>
<sequence>MDTSINHQDSCKEGLGEQQRNKRTIITTVLVEDFLFDGGQGVDADRLSPETKIKVIKRVLAESKPYLKYMFAHTLRDDPTLLKAVGGDWNERSMCSNVWNSGVDLCWETRIGYLFGSKRQSLYSPEMAQKTPDRDEWVKSLFFISDKGCLVEVKLVSKISKGFLIEYPCLMEAKMLTDERLTELFVSHEFFFQGLLECIEAHYTARISDQEARANNMRRNRTNIRRILSLV</sequence>
<dbReference type="EMBL" id="LBQZ01000002">
    <property type="protein sequence ID" value="KKP89576.1"/>
    <property type="molecule type" value="Genomic_DNA"/>
</dbReference>
<evidence type="ECO:0000313" key="2">
    <source>
        <dbReference type="Proteomes" id="UP000034798"/>
    </source>
</evidence>
<dbReference type="AlphaFoldDB" id="A0A0G0DL92"/>
<dbReference type="Proteomes" id="UP000034798">
    <property type="component" value="Unassembled WGS sequence"/>
</dbReference>
<gene>
    <name evidence="1" type="ORF">UR91_C0002G0004</name>
</gene>